<evidence type="ECO:0000256" key="2">
    <source>
        <dbReference type="ARBA" id="ARBA00023125"/>
    </source>
</evidence>
<evidence type="ECO:0000313" key="6">
    <source>
        <dbReference type="Proteomes" id="UP001056730"/>
    </source>
</evidence>
<dbReference type="GO" id="GO:0003677">
    <property type="term" value="F:DNA binding"/>
    <property type="evidence" value="ECO:0007669"/>
    <property type="project" value="UniProtKB-KW"/>
</dbReference>
<keyword evidence="3" id="KW-0804">Transcription</keyword>
<dbReference type="PANTHER" id="PTHR40661:SF1">
    <property type="entry name" value="HTH CRO_C1-TYPE DOMAIN-CONTAINING PROTEIN"/>
    <property type="match status" value="1"/>
</dbReference>
<dbReference type="AlphaFoldDB" id="A0A9Q9D879"/>
<dbReference type="CDD" id="cd06462">
    <property type="entry name" value="Peptidase_S24_S26"/>
    <property type="match status" value="1"/>
</dbReference>
<dbReference type="KEGG" id="lfo:LMK00_11840"/>
<reference evidence="5" key="1">
    <citation type="journal article" date="2022" name="Front. Microbiol.">
        <title>Feed Insects as a Reservoir of Granadaene-Producing Lactococci.</title>
        <authorList>
            <person name="Neuzil-Bunesova V."/>
            <person name="Ramirez Garcia A."/>
            <person name="Modrackova N."/>
            <person name="Makovska M."/>
            <person name="Sabolova M."/>
            <person name="Sproer C."/>
            <person name="Bunk B."/>
            <person name="Blom J."/>
            <person name="Schwab C."/>
        </authorList>
    </citation>
    <scope>NUCLEOTIDE SEQUENCE</scope>
    <source>
        <strain evidence="5">I4/6O</strain>
    </source>
</reference>
<dbReference type="Pfam" id="PF01381">
    <property type="entry name" value="HTH_3"/>
    <property type="match status" value="1"/>
</dbReference>
<name>A0A9Q9D879_9LACT</name>
<dbReference type="SMART" id="SM00530">
    <property type="entry name" value="HTH_XRE"/>
    <property type="match status" value="1"/>
</dbReference>
<dbReference type="InterPro" id="IPR001387">
    <property type="entry name" value="Cro/C1-type_HTH"/>
</dbReference>
<evidence type="ECO:0000259" key="4">
    <source>
        <dbReference type="PROSITE" id="PS50943"/>
    </source>
</evidence>
<geneLocation type="plasmid" evidence="5 6">
    <name>p1</name>
</geneLocation>
<proteinExistence type="predicted"/>
<dbReference type="InterPro" id="IPR036286">
    <property type="entry name" value="LexA/Signal_pep-like_sf"/>
</dbReference>
<feature type="domain" description="HTH cro/C1-type" evidence="4">
    <location>
        <begin position="7"/>
        <end position="61"/>
    </location>
</feature>
<keyword evidence="1" id="KW-0805">Transcription regulation</keyword>
<dbReference type="PROSITE" id="PS50943">
    <property type="entry name" value="HTH_CROC1"/>
    <property type="match status" value="1"/>
</dbReference>
<protein>
    <submittedName>
        <fullName evidence="5">XRE family transcriptional regulator</fullName>
    </submittedName>
</protein>
<accession>A0A9Q9D879</accession>
<dbReference type="InterPro" id="IPR010982">
    <property type="entry name" value="Lambda_DNA-bd_dom_sf"/>
</dbReference>
<evidence type="ECO:0000313" key="5">
    <source>
        <dbReference type="EMBL" id="USJ21566.1"/>
    </source>
</evidence>
<keyword evidence="5" id="KW-0614">Plasmid</keyword>
<keyword evidence="2" id="KW-0238">DNA-binding</keyword>
<evidence type="ECO:0000256" key="1">
    <source>
        <dbReference type="ARBA" id="ARBA00023015"/>
    </source>
</evidence>
<dbReference type="Pfam" id="PF00717">
    <property type="entry name" value="Peptidase_S24"/>
    <property type="match status" value="1"/>
</dbReference>
<dbReference type="Proteomes" id="UP001056730">
    <property type="component" value="Plasmid p1"/>
</dbReference>
<dbReference type="InterPro" id="IPR015927">
    <property type="entry name" value="Peptidase_S24_S26A/B/C"/>
</dbReference>
<dbReference type="RefSeq" id="WP_252175960.1">
    <property type="nucleotide sequence ID" value="NZ_CP086396.1"/>
</dbReference>
<dbReference type="Gene3D" id="1.10.260.40">
    <property type="entry name" value="lambda repressor-like DNA-binding domains"/>
    <property type="match status" value="1"/>
</dbReference>
<dbReference type="PANTHER" id="PTHR40661">
    <property type="match status" value="1"/>
</dbReference>
<sequence>MKLSERLKILRKEAGYTQKQISELANISQSFYSYLEKGQREISGSRLERLAKVLGVSVGYLLGETETKSESEINSIMSQLHEARQIKTINYARKQLEEQKLEKQVIQIPIPTSLIPYNVEEENALSAGDGEGYTSLEGKQTVYWDKEVDYDRAIWIKGDSMEPDFHYGEVALIKYQTCYDFPGQVCAVDDVERGQAYIKSVRIIDDYLVLHSLNDSVDDYGNLIFPDKYIPLSDNPRIIGKVVDHFIPIEK</sequence>
<organism evidence="5 6">
    <name type="scientific">Lactococcus formosensis</name>
    <dbReference type="NCBI Taxonomy" id="1281486"/>
    <lineage>
        <taxon>Bacteria</taxon>
        <taxon>Bacillati</taxon>
        <taxon>Bacillota</taxon>
        <taxon>Bacilli</taxon>
        <taxon>Lactobacillales</taxon>
        <taxon>Streptococcaceae</taxon>
        <taxon>Lactococcus</taxon>
    </lineage>
</organism>
<evidence type="ECO:0000256" key="3">
    <source>
        <dbReference type="ARBA" id="ARBA00023163"/>
    </source>
</evidence>
<dbReference type="SUPFAM" id="SSF51306">
    <property type="entry name" value="LexA/Signal peptidase"/>
    <property type="match status" value="1"/>
</dbReference>
<dbReference type="EMBL" id="CP086396">
    <property type="protein sequence ID" value="USJ21566.1"/>
    <property type="molecule type" value="Genomic_DNA"/>
</dbReference>
<dbReference type="SUPFAM" id="SSF47413">
    <property type="entry name" value="lambda repressor-like DNA-binding domains"/>
    <property type="match status" value="1"/>
</dbReference>
<gene>
    <name evidence="5" type="ORF">LMK00_11840</name>
</gene>
<dbReference type="CDD" id="cd00093">
    <property type="entry name" value="HTH_XRE"/>
    <property type="match status" value="1"/>
</dbReference>
<dbReference type="Gene3D" id="2.10.109.10">
    <property type="entry name" value="Umud Fragment, subunit A"/>
    <property type="match status" value="1"/>
</dbReference>